<evidence type="ECO:0000313" key="3">
    <source>
        <dbReference type="Proteomes" id="UP000006727"/>
    </source>
</evidence>
<evidence type="ECO:0000313" key="2">
    <source>
        <dbReference type="EnsemblPlants" id="Pp3c8_22670V3.1"/>
    </source>
</evidence>
<proteinExistence type="predicted"/>
<keyword evidence="3" id="KW-1185">Reference proteome</keyword>
<protein>
    <submittedName>
        <fullName evidence="1 2">Uncharacterized protein</fullName>
    </submittedName>
</protein>
<dbReference type="AlphaFoldDB" id="A0A2K1K8F4"/>
<accession>A0A2K1K8F4</accession>
<dbReference type="EnsemblPlants" id="Pp3c8_22670V3.1">
    <property type="protein sequence ID" value="Pp3c8_22670V3.1"/>
    <property type="gene ID" value="Pp3c8_22670"/>
</dbReference>
<name>A0A2K1K8F4_PHYPA</name>
<organism evidence="1">
    <name type="scientific">Physcomitrium patens</name>
    <name type="common">Spreading-leaved earth moss</name>
    <name type="synonym">Physcomitrella patens</name>
    <dbReference type="NCBI Taxonomy" id="3218"/>
    <lineage>
        <taxon>Eukaryota</taxon>
        <taxon>Viridiplantae</taxon>
        <taxon>Streptophyta</taxon>
        <taxon>Embryophyta</taxon>
        <taxon>Bryophyta</taxon>
        <taxon>Bryophytina</taxon>
        <taxon>Bryopsida</taxon>
        <taxon>Funariidae</taxon>
        <taxon>Funariales</taxon>
        <taxon>Funariaceae</taxon>
        <taxon>Physcomitrium</taxon>
    </lineage>
</organism>
<reference evidence="1 3" key="1">
    <citation type="journal article" date="2008" name="Science">
        <title>The Physcomitrella genome reveals evolutionary insights into the conquest of land by plants.</title>
        <authorList>
            <person name="Rensing S."/>
            <person name="Lang D."/>
            <person name="Zimmer A."/>
            <person name="Terry A."/>
            <person name="Salamov A."/>
            <person name="Shapiro H."/>
            <person name="Nishiyama T."/>
            <person name="Perroud P.-F."/>
            <person name="Lindquist E."/>
            <person name="Kamisugi Y."/>
            <person name="Tanahashi T."/>
            <person name="Sakakibara K."/>
            <person name="Fujita T."/>
            <person name="Oishi K."/>
            <person name="Shin-I T."/>
            <person name="Kuroki Y."/>
            <person name="Toyoda A."/>
            <person name="Suzuki Y."/>
            <person name="Hashimoto A."/>
            <person name="Yamaguchi K."/>
            <person name="Sugano A."/>
            <person name="Kohara Y."/>
            <person name="Fujiyama A."/>
            <person name="Anterola A."/>
            <person name="Aoki S."/>
            <person name="Ashton N."/>
            <person name="Barbazuk W.B."/>
            <person name="Barker E."/>
            <person name="Bennetzen J."/>
            <person name="Bezanilla M."/>
            <person name="Blankenship R."/>
            <person name="Cho S.H."/>
            <person name="Dutcher S."/>
            <person name="Estelle M."/>
            <person name="Fawcett J.A."/>
            <person name="Gundlach H."/>
            <person name="Hanada K."/>
            <person name="Heyl A."/>
            <person name="Hicks K.A."/>
            <person name="Hugh J."/>
            <person name="Lohr M."/>
            <person name="Mayer K."/>
            <person name="Melkozernov A."/>
            <person name="Murata T."/>
            <person name="Nelson D."/>
            <person name="Pils B."/>
            <person name="Prigge M."/>
            <person name="Reiss B."/>
            <person name="Renner T."/>
            <person name="Rombauts S."/>
            <person name="Rushton P."/>
            <person name="Sanderfoot A."/>
            <person name="Schween G."/>
            <person name="Shiu S.-H."/>
            <person name="Stueber K."/>
            <person name="Theodoulou F.L."/>
            <person name="Tu H."/>
            <person name="Van de Peer Y."/>
            <person name="Verrier P.J."/>
            <person name="Waters E."/>
            <person name="Wood A."/>
            <person name="Yang L."/>
            <person name="Cove D."/>
            <person name="Cuming A."/>
            <person name="Hasebe M."/>
            <person name="Lucas S."/>
            <person name="Mishler D.B."/>
            <person name="Reski R."/>
            <person name="Grigoriev I."/>
            <person name="Quatrano R.S."/>
            <person name="Boore J.L."/>
        </authorList>
    </citation>
    <scope>NUCLEOTIDE SEQUENCE [LARGE SCALE GENOMIC DNA]</scope>
    <source>
        <strain evidence="2 3">cv. Gransden 2004</strain>
    </source>
</reference>
<dbReference type="Gramene" id="Pp3c8_22670V3.1">
    <property type="protein sequence ID" value="Pp3c8_22670V3.1"/>
    <property type="gene ID" value="Pp3c8_22670"/>
</dbReference>
<reference evidence="2" key="3">
    <citation type="submission" date="2020-12" db="UniProtKB">
        <authorList>
            <consortium name="EnsemblPlants"/>
        </authorList>
    </citation>
    <scope>IDENTIFICATION</scope>
</reference>
<dbReference type="Proteomes" id="UP000006727">
    <property type="component" value="Chromosome 8"/>
</dbReference>
<gene>
    <name evidence="1" type="ORF">PHYPA_011949</name>
</gene>
<dbReference type="PaxDb" id="3218-PP1S474_8V6.1"/>
<evidence type="ECO:0000313" key="1">
    <source>
        <dbReference type="EMBL" id="PNR50052.1"/>
    </source>
</evidence>
<reference evidence="1 3" key="2">
    <citation type="journal article" date="2018" name="Plant J.">
        <title>The Physcomitrella patens chromosome-scale assembly reveals moss genome structure and evolution.</title>
        <authorList>
            <person name="Lang D."/>
            <person name="Ullrich K.K."/>
            <person name="Murat F."/>
            <person name="Fuchs J."/>
            <person name="Jenkins J."/>
            <person name="Haas F.B."/>
            <person name="Piednoel M."/>
            <person name="Gundlach H."/>
            <person name="Van Bel M."/>
            <person name="Meyberg R."/>
            <person name="Vives C."/>
            <person name="Morata J."/>
            <person name="Symeonidi A."/>
            <person name="Hiss M."/>
            <person name="Muchero W."/>
            <person name="Kamisugi Y."/>
            <person name="Saleh O."/>
            <person name="Blanc G."/>
            <person name="Decker E.L."/>
            <person name="van Gessel N."/>
            <person name="Grimwood J."/>
            <person name="Hayes R.D."/>
            <person name="Graham S.W."/>
            <person name="Gunter L.E."/>
            <person name="McDaniel S.F."/>
            <person name="Hoernstein S.N.W."/>
            <person name="Larsson A."/>
            <person name="Li F.W."/>
            <person name="Perroud P.F."/>
            <person name="Phillips J."/>
            <person name="Ranjan P."/>
            <person name="Rokshar D.S."/>
            <person name="Rothfels C.J."/>
            <person name="Schneider L."/>
            <person name="Shu S."/>
            <person name="Stevenson D.W."/>
            <person name="Thummler F."/>
            <person name="Tillich M."/>
            <person name="Villarreal Aguilar J.C."/>
            <person name="Widiez T."/>
            <person name="Wong G.K."/>
            <person name="Wymore A."/>
            <person name="Zhang Y."/>
            <person name="Zimmer A.D."/>
            <person name="Quatrano R.S."/>
            <person name="Mayer K.F.X."/>
            <person name="Goodstein D."/>
            <person name="Casacuberta J.M."/>
            <person name="Vandepoele K."/>
            <person name="Reski R."/>
            <person name="Cuming A.C."/>
            <person name="Tuskan G.A."/>
            <person name="Maumus F."/>
            <person name="Salse J."/>
            <person name="Schmutz J."/>
            <person name="Rensing S.A."/>
        </authorList>
    </citation>
    <scope>NUCLEOTIDE SEQUENCE [LARGE SCALE GENOMIC DNA]</scope>
    <source>
        <strain evidence="2 3">cv. Gransden 2004</strain>
    </source>
</reference>
<dbReference type="EMBL" id="ABEU02000008">
    <property type="protein sequence ID" value="PNR50052.1"/>
    <property type="molecule type" value="Genomic_DNA"/>
</dbReference>
<sequence length="134" mass="15548">MNSPFRNKFFRIRSAACRPFYWKGQTLGGNYGEGLRLWYLAGAYYLSTQGLRRCSVGHPQRERHWVRHGGIRRRRHPIRTHASAVQQVRIEKVEALRSKFLISSDHSTGRYMSRQLGEATNLGALKQTVGTFFH</sequence>